<dbReference type="InterPro" id="IPR002568">
    <property type="entry name" value="Carla-bd"/>
</dbReference>
<keyword evidence="10" id="KW-0899">Viral immunoevasion</keyword>
<evidence type="ECO:0000256" key="1">
    <source>
        <dbReference type="ARBA" id="ARBA00006158"/>
    </source>
</evidence>
<keyword evidence="5" id="KW-1090">Inhibition of host innate immune response by virus</keyword>
<dbReference type="GO" id="GO:0006355">
    <property type="term" value="P:regulation of DNA-templated transcription"/>
    <property type="evidence" value="ECO:0007669"/>
    <property type="project" value="InterPro"/>
</dbReference>
<keyword evidence="4" id="KW-0945">Host-virus interaction</keyword>
<keyword evidence="6" id="KW-0479">Metal-binding</keyword>
<evidence type="ECO:0000256" key="2">
    <source>
        <dbReference type="ARBA" id="ARBA00017202"/>
    </source>
</evidence>
<evidence type="ECO:0000256" key="4">
    <source>
        <dbReference type="ARBA" id="ARBA00022581"/>
    </source>
</evidence>
<proteinExistence type="inferred from homology"/>
<keyword evidence="9" id="KW-0238">DNA-binding</keyword>
<organism evidence="11">
    <name type="scientific">Phlox virus M</name>
    <dbReference type="NCBI Taxonomy" id="437470"/>
    <lineage>
        <taxon>Viruses</taxon>
        <taxon>Riboviria</taxon>
        <taxon>Orthornavirae</taxon>
        <taxon>Kitrinoviricota</taxon>
        <taxon>Alsuviricetes</taxon>
        <taxon>Tymovirales</taxon>
        <taxon>Betaflexiviridae</taxon>
        <taxon>Quinvirinae</taxon>
        <taxon>Carlavirus</taxon>
        <taxon>Carlavirus miphlocis</taxon>
    </lineage>
</organism>
<keyword evidence="7" id="KW-0863">Zinc-finger</keyword>
<evidence type="ECO:0000256" key="6">
    <source>
        <dbReference type="ARBA" id="ARBA00022723"/>
    </source>
</evidence>
<evidence type="ECO:0000256" key="10">
    <source>
        <dbReference type="ARBA" id="ARBA00023280"/>
    </source>
</evidence>
<sequence length="108" mass="12305">MKHHLRVAMLINSVFNKLCGVNDFPIAFDIAIMAGRPVGGGRSSYARRRRAESIGRCHRCYRLWPPTAFTTRCDNKTCVPGISFNERVKRYILEGVTEVIPSHVEKEK</sequence>
<name>A4ZYY3_9VIRU</name>
<keyword evidence="3" id="KW-0941">Suppressor of RNA silencing</keyword>
<reference evidence="11" key="1">
    <citation type="submission" date="2007-03" db="EMBL/GenBank/DDBJ databases">
        <title>A Novel Carlavirus from Phlox hybrid 'Intensia Cabernet'.</title>
        <authorList>
            <person name="Hammond J."/>
            <person name="Reinsel M.D."/>
        </authorList>
    </citation>
    <scope>NUCLEOTIDE SEQUENCE</scope>
    <source>
        <strain evidence="11">IC</strain>
    </source>
</reference>
<evidence type="ECO:0000256" key="9">
    <source>
        <dbReference type="ARBA" id="ARBA00023125"/>
    </source>
</evidence>
<evidence type="ECO:0000256" key="5">
    <source>
        <dbReference type="ARBA" id="ARBA00022632"/>
    </source>
</evidence>
<comment type="similarity">
    <text evidence="1">Belongs to the carlaviruses nucleic acid-binding protein family.</text>
</comment>
<accession>A4ZYY3</accession>
<dbReference type="GO" id="GO:0003677">
    <property type="term" value="F:DNA binding"/>
    <property type="evidence" value="ECO:0007669"/>
    <property type="project" value="UniProtKB-KW"/>
</dbReference>
<dbReference type="GO" id="GO:0052170">
    <property type="term" value="P:symbiont-mediated suppression of host innate immune response"/>
    <property type="evidence" value="ECO:0007669"/>
    <property type="project" value="UniProtKB-KW"/>
</dbReference>
<evidence type="ECO:0000256" key="3">
    <source>
        <dbReference type="ARBA" id="ARBA00022463"/>
    </source>
</evidence>
<protein>
    <recommendedName>
        <fullName evidence="2">RNA silencing suppressor</fullName>
    </recommendedName>
</protein>
<dbReference type="GO" id="GO:0008270">
    <property type="term" value="F:zinc ion binding"/>
    <property type="evidence" value="ECO:0007669"/>
    <property type="project" value="UniProtKB-KW"/>
</dbReference>
<evidence type="ECO:0000256" key="7">
    <source>
        <dbReference type="ARBA" id="ARBA00022771"/>
    </source>
</evidence>
<dbReference type="Pfam" id="PF01623">
    <property type="entry name" value="Carla_C4"/>
    <property type="match status" value="1"/>
</dbReference>
<keyword evidence="8" id="KW-0862">Zinc</keyword>
<evidence type="ECO:0000256" key="8">
    <source>
        <dbReference type="ARBA" id="ARBA00022833"/>
    </source>
</evidence>
<dbReference type="EMBL" id="EF507476">
    <property type="protein sequence ID" value="ABP68911.1"/>
    <property type="molecule type" value="Genomic_RNA"/>
</dbReference>
<evidence type="ECO:0000313" key="11">
    <source>
        <dbReference type="EMBL" id="ABP68911.1"/>
    </source>
</evidence>